<accession>A0A7R9WUT9</accession>
<organism evidence="2">
    <name type="scientific">Craspedostauros australis</name>
    <dbReference type="NCBI Taxonomy" id="1486917"/>
    <lineage>
        <taxon>Eukaryota</taxon>
        <taxon>Sar</taxon>
        <taxon>Stramenopiles</taxon>
        <taxon>Ochrophyta</taxon>
        <taxon>Bacillariophyta</taxon>
        <taxon>Bacillariophyceae</taxon>
        <taxon>Bacillariophycidae</taxon>
        <taxon>Naviculales</taxon>
        <taxon>Naviculaceae</taxon>
        <taxon>Craspedostauros</taxon>
    </lineage>
</organism>
<proteinExistence type="predicted"/>
<dbReference type="InterPro" id="IPR011050">
    <property type="entry name" value="Pectin_lyase_fold/virulence"/>
</dbReference>
<evidence type="ECO:0000256" key="1">
    <source>
        <dbReference type="SAM" id="MobiDB-lite"/>
    </source>
</evidence>
<evidence type="ECO:0000313" key="2">
    <source>
        <dbReference type="EMBL" id="CAD8334605.1"/>
    </source>
</evidence>
<reference evidence="2" key="1">
    <citation type="submission" date="2021-01" db="EMBL/GenBank/DDBJ databases">
        <authorList>
            <person name="Corre E."/>
            <person name="Pelletier E."/>
            <person name="Niang G."/>
            <person name="Scheremetjew M."/>
            <person name="Finn R."/>
            <person name="Kale V."/>
            <person name="Holt S."/>
            <person name="Cochrane G."/>
            <person name="Meng A."/>
            <person name="Brown T."/>
            <person name="Cohen L."/>
        </authorList>
    </citation>
    <scope>NUCLEOTIDE SEQUENCE</scope>
    <source>
        <strain evidence="2">CCMP3328</strain>
    </source>
</reference>
<name>A0A7R9WUT9_9STRA</name>
<evidence type="ECO:0008006" key="3">
    <source>
        <dbReference type="Google" id="ProtNLM"/>
    </source>
</evidence>
<dbReference type="EMBL" id="HBEF01010652">
    <property type="protein sequence ID" value="CAD8334605.1"/>
    <property type="molecule type" value="Transcribed_RNA"/>
</dbReference>
<dbReference type="SUPFAM" id="SSF51126">
    <property type="entry name" value="Pectin lyase-like"/>
    <property type="match status" value="1"/>
</dbReference>
<dbReference type="InterPro" id="IPR012334">
    <property type="entry name" value="Pectin_lyas_fold"/>
</dbReference>
<feature type="region of interest" description="Disordered" evidence="1">
    <location>
        <begin position="35"/>
        <end position="59"/>
    </location>
</feature>
<dbReference type="AlphaFoldDB" id="A0A7R9WUT9"/>
<feature type="compositionally biased region" description="Low complexity" evidence="1">
    <location>
        <begin position="208"/>
        <end position="217"/>
    </location>
</feature>
<protein>
    <recommendedName>
        <fullName evidence="3">Right handed beta helix domain-containing protein</fullName>
    </recommendedName>
</protein>
<dbReference type="Gene3D" id="2.160.20.10">
    <property type="entry name" value="Single-stranded right-handed beta-helix, Pectin lyase-like"/>
    <property type="match status" value="1"/>
</dbReference>
<sequence>MSVVLKSAGDTTFVDCAFINQANLVPILLQWQGDAPPRDSRSKSRYPADASGRSSATDESVAATSAIQELSHDVTFRGCLFQDNRAIENLSYPGIIENTHQSNLVIDNCLFDKNEYDDVENPAPRGYAIRTSGDLSVKNSCFVDNSFRSTAAILSFSDAGVQASMNHVQSRQSTVLQCNFIAAYGSGQMEPVCTPSDVDFCAYEALSTSSPTQSPSETPDETGTDDASKSSSYRARLSMPATCLLIASTLFAANGLVTALLQM</sequence>
<gene>
    <name evidence="2" type="ORF">CAUS1442_LOCUS6710</name>
</gene>
<feature type="region of interest" description="Disordered" evidence="1">
    <location>
        <begin position="208"/>
        <end position="231"/>
    </location>
</feature>